<accession>A0A1I7VD01</accession>
<evidence type="ECO:0000313" key="2">
    <source>
        <dbReference type="WBParaSite" id="EN70_12397"/>
    </source>
</evidence>
<name>A0A1I7VD01_LOALO</name>
<protein>
    <submittedName>
        <fullName evidence="2">Lysozyme</fullName>
    </submittedName>
</protein>
<evidence type="ECO:0000313" key="1">
    <source>
        <dbReference type="Proteomes" id="UP000095285"/>
    </source>
</evidence>
<dbReference type="Proteomes" id="UP000095285">
    <property type="component" value="Unassembled WGS sequence"/>
</dbReference>
<dbReference type="AlphaFoldDB" id="A0A1I7VD01"/>
<reference evidence="1" key="1">
    <citation type="submission" date="2012-04" db="EMBL/GenBank/DDBJ databases">
        <title>The Genome Sequence of Loa loa.</title>
        <authorList>
            <consortium name="The Broad Institute Genome Sequencing Platform"/>
            <consortium name="Broad Institute Genome Sequencing Center for Infectious Disease"/>
            <person name="Nutman T.B."/>
            <person name="Fink D.L."/>
            <person name="Russ C."/>
            <person name="Young S."/>
            <person name="Zeng Q."/>
            <person name="Gargeya S."/>
            <person name="Alvarado L."/>
            <person name="Berlin A."/>
            <person name="Chapman S.B."/>
            <person name="Chen Z."/>
            <person name="Freedman E."/>
            <person name="Gellesch M."/>
            <person name="Goldberg J."/>
            <person name="Griggs A."/>
            <person name="Gujja S."/>
            <person name="Heilman E.R."/>
            <person name="Heiman D."/>
            <person name="Howarth C."/>
            <person name="Mehta T."/>
            <person name="Neiman D."/>
            <person name="Pearson M."/>
            <person name="Roberts A."/>
            <person name="Saif S."/>
            <person name="Shea T."/>
            <person name="Shenoy N."/>
            <person name="Sisk P."/>
            <person name="Stolte C."/>
            <person name="Sykes S."/>
            <person name="White J."/>
            <person name="Yandava C."/>
            <person name="Haas B."/>
            <person name="Henn M.R."/>
            <person name="Nusbaum C."/>
            <person name="Birren B."/>
        </authorList>
    </citation>
    <scope>NUCLEOTIDE SEQUENCE [LARGE SCALE GENOMIC DNA]</scope>
</reference>
<proteinExistence type="predicted"/>
<sequence>MPNICGDFIYHIYFYALQMWCGIVEEPCVGKYNAADRIKQTVCTLVRDEALCKEMSAKISHKRLMVSSYWCWAAQYGGIVSENIRSARRVRAE</sequence>
<dbReference type="WBParaSite" id="EN70_12397">
    <property type="protein sequence ID" value="EN70_12397"/>
    <property type="gene ID" value="EN70_12397"/>
</dbReference>
<keyword evidence="1" id="KW-1185">Reference proteome</keyword>
<organism evidence="1 2">
    <name type="scientific">Loa loa</name>
    <name type="common">Eye worm</name>
    <name type="synonym">Filaria loa</name>
    <dbReference type="NCBI Taxonomy" id="7209"/>
    <lineage>
        <taxon>Eukaryota</taxon>
        <taxon>Metazoa</taxon>
        <taxon>Ecdysozoa</taxon>
        <taxon>Nematoda</taxon>
        <taxon>Chromadorea</taxon>
        <taxon>Rhabditida</taxon>
        <taxon>Spirurina</taxon>
        <taxon>Spiruromorpha</taxon>
        <taxon>Filarioidea</taxon>
        <taxon>Onchocercidae</taxon>
        <taxon>Loa</taxon>
    </lineage>
</organism>
<reference evidence="2" key="2">
    <citation type="submission" date="2016-11" db="UniProtKB">
        <authorList>
            <consortium name="WormBaseParasite"/>
        </authorList>
    </citation>
    <scope>IDENTIFICATION</scope>
</reference>